<keyword evidence="3" id="KW-1185">Reference proteome</keyword>
<reference evidence="2" key="1">
    <citation type="journal article" date="2014" name="Int. J. Syst. Evol. Microbiol.">
        <title>Complete genome sequence of Corynebacterium casei LMG S-19264T (=DSM 44701T), isolated from a smear-ripened cheese.</title>
        <authorList>
            <consortium name="US DOE Joint Genome Institute (JGI-PGF)"/>
            <person name="Walter F."/>
            <person name="Albersmeier A."/>
            <person name="Kalinowski J."/>
            <person name="Ruckert C."/>
        </authorList>
    </citation>
    <scope>NUCLEOTIDE SEQUENCE</scope>
    <source>
        <strain evidence="2">KCTC 12870</strain>
    </source>
</reference>
<feature type="domain" description="MobA-like NTP transferase" evidence="1">
    <location>
        <begin position="6"/>
        <end position="140"/>
    </location>
</feature>
<sequence>MKPTLLVLAAGMGSRYGGLKQLDQMGPQGETLLDYSLRDAHQAGFGKVVFVIRKDFADAFKTSVGARHADQIEVAYAFQELTDLPAGFTVPTDRIKPWGTAHAIRAARDVINEPFVAINADDYYGADAYQRIAQYLQSDTSSATTDIAMVGYPIHNTLSPHGSVNRGVCSLNGLYLQTVEEHTQISERKGVIRGNNLAGESVVIDPKTLVSMNFWAFPPSFFEPLEAYFTDFLRERGNELKSECYIPTVVDDMIKAGQTRCAVLPTTGEWFGVTYPEDKPLVQERLLALTV</sequence>
<dbReference type="AlphaFoldDB" id="A0A8J3DBI4"/>
<dbReference type="InterPro" id="IPR029044">
    <property type="entry name" value="Nucleotide-diphossugar_trans"/>
</dbReference>
<evidence type="ECO:0000259" key="1">
    <source>
        <dbReference type="Pfam" id="PF12804"/>
    </source>
</evidence>
<dbReference type="GO" id="GO:0016779">
    <property type="term" value="F:nucleotidyltransferase activity"/>
    <property type="evidence" value="ECO:0007669"/>
    <property type="project" value="UniProtKB-ARBA"/>
</dbReference>
<dbReference type="InterPro" id="IPR025877">
    <property type="entry name" value="MobA-like_NTP_Trfase"/>
</dbReference>
<dbReference type="SUPFAM" id="SSF53448">
    <property type="entry name" value="Nucleotide-diphospho-sugar transferases"/>
    <property type="match status" value="1"/>
</dbReference>
<dbReference type="EMBL" id="BMXG01000007">
    <property type="protein sequence ID" value="GHB99163.1"/>
    <property type="molecule type" value="Genomic_DNA"/>
</dbReference>
<name>A0A8J3DBI4_9BACT</name>
<evidence type="ECO:0000313" key="2">
    <source>
        <dbReference type="EMBL" id="GHB99163.1"/>
    </source>
</evidence>
<dbReference type="Gene3D" id="3.90.550.10">
    <property type="entry name" value="Spore Coat Polysaccharide Biosynthesis Protein SpsA, Chain A"/>
    <property type="match status" value="1"/>
</dbReference>
<reference evidence="2" key="2">
    <citation type="submission" date="2020-09" db="EMBL/GenBank/DDBJ databases">
        <authorList>
            <person name="Sun Q."/>
            <person name="Kim S."/>
        </authorList>
    </citation>
    <scope>NUCLEOTIDE SEQUENCE</scope>
    <source>
        <strain evidence="2">KCTC 12870</strain>
    </source>
</reference>
<comment type="caution">
    <text evidence="2">The sequence shown here is derived from an EMBL/GenBank/DDBJ whole genome shotgun (WGS) entry which is preliminary data.</text>
</comment>
<accession>A0A8J3DBI4</accession>
<evidence type="ECO:0000313" key="3">
    <source>
        <dbReference type="Proteomes" id="UP000642829"/>
    </source>
</evidence>
<organism evidence="2 3">
    <name type="scientific">Cerasicoccus arenae</name>
    <dbReference type="NCBI Taxonomy" id="424488"/>
    <lineage>
        <taxon>Bacteria</taxon>
        <taxon>Pseudomonadati</taxon>
        <taxon>Verrucomicrobiota</taxon>
        <taxon>Opitutia</taxon>
        <taxon>Puniceicoccales</taxon>
        <taxon>Cerasicoccaceae</taxon>
        <taxon>Cerasicoccus</taxon>
    </lineage>
</organism>
<proteinExistence type="predicted"/>
<protein>
    <submittedName>
        <fullName evidence="2">Nucleotidyltransferase</fullName>
    </submittedName>
</protein>
<dbReference type="RefSeq" id="WP_189513384.1">
    <property type="nucleotide sequence ID" value="NZ_BMXG01000007.1"/>
</dbReference>
<dbReference type="Pfam" id="PF12804">
    <property type="entry name" value="NTP_transf_3"/>
    <property type="match status" value="1"/>
</dbReference>
<gene>
    <name evidence="2" type="ORF">GCM10007047_14110</name>
</gene>
<dbReference type="Proteomes" id="UP000642829">
    <property type="component" value="Unassembled WGS sequence"/>
</dbReference>